<gene>
    <name evidence="2" type="ORF">C8D91_2344</name>
</gene>
<evidence type="ECO:0000313" key="3">
    <source>
        <dbReference type="Proteomes" id="UP000295724"/>
    </source>
</evidence>
<feature type="transmembrane region" description="Helical" evidence="1">
    <location>
        <begin position="12"/>
        <end position="35"/>
    </location>
</feature>
<dbReference type="InterPro" id="IPR013362">
    <property type="entry name" value="Pilus_4_PilV"/>
</dbReference>
<dbReference type="Pfam" id="PF07963">
    <property type="entry name" value="N_methyl"/>
    <property type="match status" value="1"/>
</dbReference>
<keyword evidence="3" id="KW-1185">Reference proteome</keyword>
<proteinExistence type="predicted"/>
<comment type="caution">
    <text evidence="2">The sequence shown here is derived from an EMBL/GenBank/DDBJ whole genome shotgun (WGS) entry which is preliminary data.</text>
</comment>
<sequence length="183" mass="19573">MKVFKSKKEQGFTLLEVLVSVLVFSFGLLGIAGMMTISVRNNHNGYLRSQANFLAENMMDRMRSNPTALWAGAYNGLAANGTTDCSLTGTPPVTGTPCNFNQLAAYDTESWARSLAQYLPAGQGTITCVANSALSAFINPASPPSIWFPAPPFDGVCTITIQWNEADRDSAQSAQTLSLVGQP</sequence>
<dbReference type="PROSITE" id="PS00409">
    <property type="entry name" value="PROKAR_NTER_METHYL"/>
    <property type="match status" value="1"/>
</dbReference>
<keyword evidence="1" id="KW-0812">Transmembrane</keyword>
<dbReference type="NCBIfam" id="TIGR02523">
    <property type="entry name" value="type_IV_pilV"/>
    <property type="match status" value="1"/>
</dbReference>
<keyword evidence="1" id="KW-0472">Membrane</keyword>
<protein>
    <submittedName>
        <fullName evidence="2">Type IV pilus assembly protein PilV</fullName>
    </submittedName>
</protein>
<evidence type="ECO:0000313" key="2">
    <source>
        <dbReference type="EMBL" id="TDR18424.1"/>
    </source>
</evidence>
<dbReference type="InterPro" id="IPR012902">
    <property type="entry name" value="N_methyl_site"/>
</dbReference>
<dbReference type="NCBIfam" id="TIGR02532">
    <property type="entry name" value="IV_pilin_GFxxxE"/>
    <property type="match status" value="1"/>
</dbReference>
<reference evidence="2 3" key="1">
    <citation type="submission" date="2019-03" db="EMBL/GenBank/DDBJ databases">
        <title>Genomic Encyclopedia of Type Strains, Phase IV (KMG-IV): sequencing the most valuable type-strain genomes for metagenomic binning, comparative biology and taxonomic classification.</title>
        <authorList>
            <person name="Goeker M."/>
        </authorList>
    </citation>
    <scope>NUCLEOTIDE SEQUENCE [LARGE SCALE GENOMIC DNA]</scope>
    <source>
        <strain evidence="2 3">DSM 25488</strain>
    </source>
</reference>
<dbReference type="Proteomes" id="UP000295724">
    <property type="component" value="Unassembled WGS sequence"/>
</dbReference>
<organism evidence="2 3">
    <name type="scientific">Marinicella litoralis</name>
    <dbReference type="NCBI Taxonomy" id="644220"/>
    <lineage>
        <taxon>Bacteria</taxon>
        <taxon>Pseudomonadati</taxon>
        <taxon>Pseudomonadota</taxon>
        <taxon>Gammaproteobacteria</taxon>
        <taxon>Lysobacterales</taxon>
        <taxon>Marinicellaceae</taxon>
        <taxon>Marinicella</taxon>
    </lineage>
</organism>
<dbReference type="AlphaFoldDB" id="A0A4R6XKJ8"/>
<name>A0A4R6XKJ8_9GAMM</name>
<dbReference type="EMBL" id="SNZB01000005">
    <property type="protein sequence ID" value="TDR18424.1"/>
    <property type="molecule type" value="Genomic_DNA"/>
</dbReference>
<accession>A0A4R6XKJ8</accession>
<keyword evidence="1" id="KW-1133">Transmembrane helix</keyword>
<dbReference type="RefSeq" id="WP_099019579.1">
    <property type="nucleotide sequence ID" value="NZ_NIHB01000003.1"/>
</dbReference>
<dbReference type="OrthoDB" id="6194160at2"/>
<evidence type="ECO:0000256" key="1">
    <source>
        <dbReference type="SAM" id="Phobius"/>
    </source>
</evidence>